<dbReference type="RefSeq" id="WP_109968794.1">
    <property type="nucleotide sequence ID" value="NZ_CP176093.1"/>
</dbReference>
<evidence type="ECO:0000256" key="11">
    <source>
        <dbReference type="ARBA" id="ARBA00023303"/>
    </source>
</evidence>
<feature type="transmembrane region" description="Helical" evidence="12">
    <location>
        <begin position="61"/>
        <end position="82"/>
    </location>
</feature>
<comment type="subcellular location">
    <subcellularLocation>
        <location evidence="1">Membrane</location>
        <topology evidence="1">Multi-pass membrane protein</topology>
    </subcellularLocation>
</comment>
<dbReference type="GO" id="GO:0008076">
    <property type="term" value="C:voltage-gated potassium channel complex"/>
    <property type="evidence" value="ECO:0007669"/>
    <property type="project" value="InterPro"/>
</dbReference>
<dbReference type="InterPro" id="IPR005821">
    <property type="entry name" value="Ion_trans_dom"/>
</dbReference>
<keyword evidence="10 12" id="KW-0472">Membrane</keyword>
<feature type="transmembrane region" description="Helical" evidence="12">
    <location>
        <begin position="102"/>
        <end position="122"/>
    </location>
</feature>
<evidence type="ECO:0000256" key="6">
    <source>
        <dbReference type="ARBA" id="ARBA00022882"/>
    </source>
</evidence>
<dbReference type="GeneID" id="97547807"/>
<gene>
    <name evidence="14" type="ORF">DK846_10050</name>
</gene>
<keyword evidence="15" id="KW-1185">Reference proteome</keyword>
<organism evidence="14 15">
    <name type="scientific">Methanospirillum lacunae</name>
    <dbReference type="NCBI Taxonomy" id="668570"/>
    <lineage>
        <taxon>Archaea</taxon>
        <taxon>Methanobacteriati</taxon>
        <taxon>Methanobacteriota</taxon>
        <taxon>Stenosarchaea group</taxon>
        <taxon>Methanomicrobia</taxon>
        <taxon>Methanomicrobiales</taxon>
        <taxon>Methanospirillaceae</taxon>
        <taxon>Methanospirillum</taxon>
    </lineage>
</organism>
<evidence type="ECO:0000256" key="4">
    <source>
        <dbReference type="ARBA" id="ARBA00022692"/>
    </source>
</evidence>
<feature type="transmembrane region" description="Helical" evidence="12">
    <location>
        <begin position="225"/>
        <end position="250"/>
    </location>
</feature>
<keyword evidence="4 12" id="KW-0812">Transmembrane</keyword>
<accession>A0A2V2MVX5</accession>
<dbReference type="AlphaFoldDB" id="A0A2V2MVX5"/>
<evidence type="ECO:0000256" key="3">
    <source>
        <dbReference type="ARBA" id="ARBA00022538"/>
    </source>
</evidence>
<keyword evidence="7" id="KW-0630">Potassium</keyword>
<dbReference type="EMBL" id="QGMY01000007">
    <property type="protein sequence ID" value="PWR72304.1"/>
    <property type="molecule type" value="Genomic_DNA"/>
</dbReference>
<evidence type="ECO:0000256" key="1">
    <source>
        <dbReference type="ARBA" id="ARBA00004141"/>
    </source>
</evidence>
<evidence type="ECO:0000313" key="15">
    <source>
        <dbReference type="Proteomes" id="UP000245657"/>
    </source>
</evidence>
<protein>
    <submittedName>
        <fullName evidence="14">Ion transporter</fullName>
    </submittedName>
</protein>
<evidence type="ECO:0000256" key="9">
    <source>
        <dbReference type="ARBA" id="ARBA00023065"/>
    </source>
</evidence>
<evidence type="ECO:0000256" key="12">
    <source>
        <dbReference type="SAM" id="Phobius"/>
    </source>
</evidence>
<evidence type="ECO:0000259" key="13">
    <source>
        <dbReference type="Pfam" id="PF00520"/>
    </source>
</evidence>
<proteinExistence type="predicted"/>
<sequence>MVLKERYNRVKNRVHVILDDPSPGDRVAFNIQWFLAFVVLLNAVVIVLITVPSIDKQYRILFGPLMNFCLFIFTIEYVLRIWSCTSSPDLKGMIGNRFRYAMHLYLLIDLISILPVFFPFIFNRHLTILRTFRLLSIFKLGRYSRYSQSLAQLKRVLFRKREIFAIMVFILIFVVLFSSTILYLVENPVQPDKFSSIPAAMWWSAMTVTTVGYGDIYPITPLGKIIGSCFTFLGVLVLALPSAILATGFIEEKNRLSDSSPLRRVASASLIRYFSSLHDQGKMSDQEYEEYSSMVYCLHSRDE</sequence>
<dbReference type="OrthoDB" id="56871at2157"/>
<keyword evidence="3" id="KW-0633">Potassium transport</keyword>
<keyword evidence="5" id="KW-0631">Potassium channel</keyword>
<dbReference type="Pfam" id="PF00520">
    <property type="entry name" value="Ion_trans"/>
    <property type="match status" value="1"/>
</dbReference>
<keyword evidence="9" id="KW-0406">Ion transport</keyword>
<dbReference type="PANTHER" id="PTHR11537">
    <property type="entry name" value="VOLTAGE-GATED POTASSIUM CHANNEL"/>
    <property type="match status" value="1"/>
</dbReference>
<feature type="domain" description="Ion transport" evidence="13">
    <location>
        <begin position="31"/>
        <end position="255"/>
    </location>
</feature>
<dbReference type="GO" id="GO:0001508">
    <property type="term" value="P:action potential"/>
    <property type="evidence" value="ECO:0007669"/>
    <property type="project" value="TreeGrafter"/>
</dbReference>
<dbReference type="Gene3D" id="1.20.120.350">
    <property type="entry name" value="Voltage-gated potassium channels. Chain C"/>
    <property type="match status" value="1"/>
</dbReference>
<evidence type="ECO:0000256" key="10">
    <source>
        <dbReference type="ARBA" id="ARBA00023136"/>
    </source>
</evidence>
<dbReference type="PANTHER" id="PTHR11537:SF254">
    <property type="entry name" value="POTASSIUM VOLTAGE-GATED CHANNEL PROTEIN SHAB"/>
    <property type="match status" value="1"/>
</dbReference>
<dbReference type="SUPFAM" id="SSF81324">
    <property type="entry name" value="Voltage-gated potassium channels"/>
    <property type="match status" value="1"/>
</dbReference>
<dbReference type="InterPro" id="IPR027359">
    <property type="entry name" value="Volt_channel_dom_sf"/>
</dbReference>
<feature type="transmembrane region" description="Helical" evidence="12">
    <location>
        <begin position="31"/>
        <end position="49"/>
    </location>
</feature>
<keyword evidence="11" id="KW-0407">Ion channel</keyword>
<dbReference type="Gene3D" id="1.10.287.70">
    <property type="match status" value="1"/>
</dbReference>
<keyword evidence="6" id="KW-0851">Voltage-gated channel</keyword>
<evidence type="ECO:0000256" key="8">
    <source>
        <dbReference type="ARBA" id="ARBA00022989"/>
    </source>
</evidence>
<name>A0A2V2MVX5_9EURY</name>
<evidence type="ECO:0000256" key="7">
    <source>
        <dbReference type="ARBA" id="ARBA00022958"/>
    </source>
</evidence>
<keyword evidence="2" id="KW-0813">Transport</keyword>
<dbReference type="Proteomes" id="UP000245657">
    <property type="component" value="Unassembled WGS sequence"/>
</dbReference>
<evidence type="ECO:0000256" key="2">
    <source>
        <dbReference type="ARBA" id="ARBA00022448"/>
    </source>
</evidence>
<dbReference type="GO" id="GO:0005249">
    <property type="term" value="F:voltage-gated potassium channel activity"/>
    <property type="evidence" value="ECO:0007669"/>
    <property type="project" value="InterPro"/>
</dbReference>
<feature type="transmembrane region" description="Helical" evidence="12">
    <location>
        <begin position="163"/>
        <end position="185"/>
    </location>
</feature>
<dbReference type="PRINTS" id="PR00169">
    <property type="entry name" value="KCHANNEL"/>
</dbReference>
<evidence type="ECO:0000256" key="5">
    <source>
        <dbReference type="ARBA" id="ARBA00022826"/>
    </source>
</evidence>
<dbReference type="InterPro" id="IPR028325">
    <property type="entry name" value="VG_K_chnl"/>
</dbReference>
<reference evidence="14 15" key="1">
    <citation type="submission" date="2018-05" db="EMBL/GenBank/DDBJ databases">
        <title>Draft genome of Methanospirillum lacunae Ki8-1.</title>
        <authorList>
            <person name="Dueholm M.S."/>
            <person name="Nielsen P.H."/>
            <person name="Bakmann L.F."/>
            <person name="Otzen D.E."/>
        </authorList>
    </citation>
    <scope>NUCLEOTIDE SEQUENCE [LARGE SCALE GENOMIC DNA]</scope>
    <source>
        <strain evidence="14 15">Ki8-1</strain>
    </source>
</reference>
<keyword evidence="8 12" id="KW-1133">Transmembrane helix</keyword>
<evidence type="ECO:0000313" key="14">
    <source>
        <dbReference type="EMBL" id="PWR72304.1"/>
    </source>
</evidence>
<comment type="caution">
    <text evidence="14">The sequence shown here is derived from an EMBL/GenBank/DDBJ whole genome shotgun (WGS) entry which is preliminary data.</text>
</comment>